<reference evidence="1 2" key="1">
    <citation type="submission" date="2017-04" db="EMBL/GenBank/DDBJ databases">
        <title>Draft genome sequence of Tuber borchii Vittad., a whitish edible truffle.</title>
        <authorList>
            <consortium name="DOE Joint Genome Institute"/>
            <person name="Murat C."/>
            <person name="Kuo A."/>
            <person name="Barry K.W."/>
            <person name="Clum A."/>
            <person name="Dockter R.B."/>
            <person name="Fauchery L."/>
            <person name="Iotti M."/>
            <person name="Kohler A."/>
            <person name="Labutti K."/>
            <person name="Lindquist E.A."/>
            <person name="Lipzen A."/>
            <person name="Ohm R.A."/>
            <person name="Wang M."/>
            <person name="Grigoriev I.V."/>
            <person name="Zambonelli A."/>
            <person name="Martin F.M."/>
        </authorList>
    </citation>
    <scope>NUCLEOTIDE SEQUENCE [LARGE SCALE GENOMIC DNA]</scope>
    <source>
        <strain evidence="1 2">Tbo3840</strain>
    </source>
</reference>
<sequence>MEAFLITPFIIFLAGGGERDPLHNPIKPDTRDNSGCCSAKISVASIYRLVFVVILNHLFNLS</sequence>
<dbReference type="AlphaFoldDB" id="A0A2T6ZI81"/>
<dbReference type="EMBL" id="NESQ01000244">
    <property type="protein sequence ID" value="PUU75207.1"/>
    <property type="molecule type" value="Genomic_DNA"/>
</dbReference>
<proteinExistence type="predicted"/>
<organism evidence="1 2">
    <name type="scientific">Tuber borchii</name>
    <name type="common">White truffle</name>
    <dbReference type="NCBI Taxonomy" id="42251"/>
    <lineage>
        <taxon>Eukaryota</taxon>
        <taxon>Fungi</taxon>
        <taxon>Dikarya</taxon>
        <taxon>Ascomycota</taxon>
        <taxon>Pezizomycotina</taxon>
        <taxon>Pezizomycetes</taxon>
        <taxon>Pezizales</taxon>
        <taxon>Tuberaceae</taxon>
        <taxon>Tuber</taxon>
    </lineage>
</organism>
<comment type="caution">
    <text evidence="1">The sequence shown here is derived from an EMBL/GenBank/DDBJ whole genome shotgun (WGS) entry which is preliminary data.</text>
</comment>
<evidence type="ECO:0000313" key="1">
    <source>
        <dbReference type="EMBL" id="PUU75207.1"/>
    </source>
</evidence>
<keyword evidence="2" id="KW-1185">Reference proteome</keyword>
<dbReference type="Proteomes" id="UP000244722">
    <property type="component" value="Unassembled WGS sequence"/>
</dbReference>
<protein>
    <submittedName>
        <fullName evidence="1">Uncharacterized protein</fullName>
    </submittedName>
</protein>
<name>A0A2T6ZI81_TUBBO</name>
<accession>A0A2T6ZI81</accession>
<evidence type="ECO:0000313" key="2">
    <source>
        <dbReference type="Proteomes" id="UP000244722"/>
    </source>
</evidence>
<gene>
    <name evidence="1" type="ORF">B9Z19DRAFT_1090900</name>
</gene>